<dbReference type="VEuPathDB" id="FungiDB:Z517_02644"/>
<keyword evidence="2" id="KW-0472">Membrane</keyword>
<reference evidence="3 4" key="1">
    <citation type="submission" date="2015-01" db="EMBL/GenBank/DDBJ databases">
        <title>The Genome Sequence of Fonsecaea pedrosoi CBS 271.37.</title>
        <authorList>
            <consortium name="The Broad Institute Genomics Platform"/>
            <person name="Cuomo C."/>
            <person name="de Hoog S."/>
            <person name="Gorbushina A."/>
            <person name="Stielow B."/>
            <person name="Teixiera M."/>
            <person name="Abouelleil A."/>
            <person name="Chapman S.B."/>
            <person name="Priest M."/>
            <person name="Young S.K."/>
            <person name="Wortman J."/>
            <person name="Nusbaum C."/>
            <person name="Birren B."/>
        </authorList>
    </citation>
    <scope>NUCLEOTIDE SEQUENCE [LARGE SCALE GENOMIC DNA]</scope>
    <source>
        <strain evidence="3 4">CBS 271.37</strain>
    </source>
</reference>
<feature type="compositionally biased region" description="Pro residues" evidence="1">
    <location>
        <begin position="207"/>
        <end position="216"/>
    </location>
</feature>
<dbReference type="STRING" id="1442368.A0A0D2HG33"/>
<dbReference type="GeneID" id="25302134"/>
<dbReference type="AlphaFoldDB" id="A0A0D2HG33"/>
<dbReference type="RefSeq" id="XP_013287207.1">
    <property type="nucleotide sequence ID" value="XM_013431753.1"/>
</dbReference>
<keyword evidence="4" id="KW-1185">Reference proteome</keyword>
<evidence type="ECO:0000313" key="4">
    <source>
        <dbReference type="Proteomes" id="UP000053029"/>
    </source>
</evidence>
<evidence type="ECO:0000256" key="1">
    <source>
        <dbReference type="SAM" id="MobiDB-lite"/>
    </source>
</evidence>
<accession>A0A0D2HG33</accession>
<dbReference type="OrthoDB" id="3537171at2759"/>
<proteinExistence type="predicted"/>
<evidence type="ECO:0000256" key="2">
    <source>
        <dbReference type="SAM" id="Phobius"/>
    </source>
</evidence>
<dbReference type="Proteomes" id="UP000053029">
    <property type="component" value="Unassembled WGS sequence"/>
</dbReference>
<sequence>MKKHEVVVGKICNLPDKDKIDPVFAERSHSIEDGCFGHPVVILHVGGGEGAGTDEVMFLIIRSFNGKGLDQRVRKPSLRRKYLPIHPSPAHSEANNVTLYLSPQNAQMPRRSWVNAADPQSVDWRILQPYWARGRQVCLTKASRADLLQYMVDCNFGPIPSPVGTRSTIRMSKQELKRERSLTPLLSKMDMEMESESAAASLGLLLPTPPPSPTPTRTPHRGLPTYTNVSNVANSSRVTQNTPPHVSQSTQTISYSHTPQPPSPSRYVPFTTPSPLPTSRTAPYPPQQRLQSHVVSFHPMPMPGAYPEPTSTATRTIRGDTQPVRATRYDQPSYYYNYGTSYDSESLLSTTRMTRAPTTSRARSRQSLGDNPRAFICWFFFLLLLVATGMCWYWSWSWYW</sequence>
<dbReference type="PANTHER" id="PTHR37048">
    <property type="entry name" value="QUESTIONABLE PROTEIN"/>
    <property type="match status" value="1"/>
</dbReference>
<feature type="compositionally biased region" description="Polar residues" evidence="1">
    <location>
        <begin position="225"/>
        <end position="258"/>
    </location>
</feature>
<feature type="region of interest" description="Disordered" evidence="1">
    <location>
        <begin position="203"/>
        <end position="286"/>
    </location>
</feature>
<organism evidence="3 4">
    <name type="scientific">Fonsecaea pedrosoi CBS 271.37</name>
    <dbReference type="NCBI Taxonomy" id="1442368"/>
    <lineage>
        <taxon>Eukaryota</taxon>
        <taxon>Fungi</taxon>
        <taxon>Dikarya</taxon>
        <taxon>Ascomycota</taxon>
        <taxon>Pezizomycotina</taxon>
        <taxon>Eurotiomycetes</taxon>
        <taxon>Chaetothyriomycetidae</taxon>
        <taxon>Chaetothyriales</taxon>
        <taxon>Herpotrichiellaceae</taxon>
        <taxon>Fonsecaea</taxon>
    </lineage>
</organism>
<protein>
    <submittedName>
        <fullName evidence="3">Uncharacterized protein</fullName>
    </submittedName>
</protein>
<name>A0A0D2HG33_9EURO</name>
<dbReference type="PANTHER" id="PTHR37048:SF2">
    <property type="entry name" value="QUESTIONABLE PROTEIN"/>
    <property type="match status" value="1"/>
</dbReference>
<feature type="compositionally biased region" description="Polar residues" evidence="1">
    <location>
        <begin position="271"/>
        <end position="281"/>
    </location>
</feature>
<evidence type="ECO:0000313" key="3">
    <source>
        <dbReference type="EMBL" id="KIW83399.1"/>
    </source>
</evidence>
<keyword evidence="2" id="KW-0812">Transmembrane</keyword>
<feature type="transmembrane region" description="Helical" evidence="2">
    <location>
        <begin position="375"/>
        <end position="395"/>
    </location>
</feature>
<gene>
    <name evidence="3" type="ORF">Z517_02644</name>
</gene>
<dbReference type="HOGENOM" id="CLU_769474_0_0_1"/>
<dbReference type="EMBL" id="KN846970">
    <property type="protein sequence ID" value="KIW83399.1"/>
    <property type="molecule type" value="Genomic_DNA"/>
</dbReference>
<keyword evidence="2" id="KW-1133">Transmembrane helix</keyword>